<dbReference type="InterPro" id="IPR003593">
    <property type="entry name" value="AAA+_ATPase"/>
</dbReference>
<evidence type="ECO:0000259" key="10">
    <source>
        <dbReference type="PROSITE" id="PS50893"/>
    </source>
</evidence>
<dbReference type="AlphaFoldDB" id="A0A0R2CQH7"/>
<evidence type="ECO:0000256" key="4">
    <source>
        <dbReference type="ARBA" id="ARBA00022692"/>
    </source>
</evidence>
<keyword evidence="4 9" id="KW-0812">Transmembrane</keyword>
<protein>
    <submittedName>
        <fullName evidence="12">ABC multidrug transporter, ATPase and permease component</fullName>
    </submittedName>
</protein>
<reference evidence="12 13" key="1">
    <citation type="journal article" date="2015" name="Genome Announc.">
        <title>Expanding the biotechnology potential of lactobacilli through comparative genomics of 213 strains and associated genera.</title>
        <authorList>
            <person name="Sun Z."/>
            <person name="Harris H.M."/>
            <person name="McCann A."/>
            <person name="Guo C."/>
            <person name="Argimon S."/>
            <person name="Zhang W."/>
            <person name="Yang X."/>
            <person name="Jeffery I.B."/>
            <person name="Cooney J.C."/>
            <person name="Kagawa T.F."/>
            <person name="Liu W."/>
            <person name="Song Y."/>
            <person name="Salvetti E."/>
            <person name="Wrobel A."/>
            <person name="Rasinkangas P."/>
            <person name="Parkhill J."/>
            <person name="Rea M.C."/>
            <person name="O'Sullivan O."/>
            <person name="Ritari J."/>
            <person name="Douillard F.P."/>
            <person name="Paul Ross R."/>
            <person name="Yang R."/>
            <person name="Briner A.E."/>
            <person name="Felis G.E."/>
            <person name="de Vos W.M."/>
            <person name="Barrangou R."/>
            <person name="Klaenhammer T.R."/>
            <person name="Caufield P.W."/>
            <person name="Cui Y."/>
            <person name="Zhang H."/>
            <person name="O'Toole P.W."/>
        </authorList>
    </citation>
    <scope>NUCLEOTIDE SEQUENCE [LARGE SCALE GENOMIC DNA]</scope>
    <source>
        <strain evidence="12 13">DSM 24302</strain>
    </source>
</reference>
<dbReference type="PROSITE" id="PS50893">
    <property type="entry name" value="ABC_TRANSPORTER_2"/>
    <property type="match status" value="1"/>
</dbReference>
<dbReference type="SUPFAM" id="SSF52540">
    <property type="entry name" value="P-loop containing nucleoside triphosphate hydrolases"/>
    <property type="match status" value="1"/>
</dbReference>
<keyword evidence="5" id="KW-0547">Nucleotide-binding</keyword>
<feature type="domain" description="ABC transporter" evidence="10">
    <location>
        <begin position="332"/>
        <end position="568"/>
    </location>
</feature>
<feature type="transmembrane region" description="Helical" evidence="9">
    <location>
        <begin position="243"/>
        <end position="264"/>
    </location>
</feature>
<dbReference type="PATRIC" id="fig|1423802.4.peg.975"/>
<evidence type="ECO:0000256" key="1">
    <source>
        <dbReference type="ARBA" id="ARBA00004651"/>
    </source>
</evidence>
<dbReference type="GO" id="GO:0015421">
    <property type="term" value="F:ABC-type oligopeptide transporter activity"/>
    <property type="evidence" value="ECO:0007669"/>
    <property type="project" value="TreeGrafter"/>
</dbReference>
<keyword evidence="6" id="KW-0067">ATP-binding</keyword>
<dbReference type="Pfam" id="PF00005">
    <property type="entry name" value="ABC_tran"/>
    <property type="match status" value="1"/>
</dbReference>
<dbReference type="SUPFAM" id="SSF90123">
    <property type="entry name" value="ABC transporter transmembrane region"/>
    <property type="match status" value="1"/>
</dbReference>
<evidence type="ECO:0000256" key="9">
    <source>
        <dbReference type="SAM" id="Phobius"/>
    </source>
</evidence>
<dbReference type="InterPro" id="IPR039421">
    <property type="entry name" value="Type_1_exporter"/>
</dbReference>
<gene>
    <name evidence="12" type="ORF">FC56_GL000962</name>
</gene>
<feature type="transmembrane region" description="Helical" evidence="9">
    <location>
        <begin position="53"/>
        <end position="77"/>
    </location>
</feature>
<name>A0A0R2CQH7_9LACO</name>
<dbReference type="EMBL" id="AYZR01000009">
    <property type="protein sequence ID" value="KRM93296.1"/>
    <property type="molecule type" value="Genomic_DNA"/>
</dbReference>
<feature type="transmembrane region" description="Helical" evidence="9">
    <location>
        <begin position="134"/>
        <end position="151"/>
    </location>
</feature>
<dbReference type="InterPro" id="IPR011527">
    <property type="entry name" value="ABC1_TM_dom"/>
</dbReference>
<dbReference type="Gene3D" id="1.20.1560.10">
    <property type="entry name" value="ABC transporter type 1, transmembrane domain"/>
    <property type="match status" value="1"/>
</dbReference>
<evidence type="ECO:0000259" key="11">
    <source>
        <dbReference type="PROSITE" id="PS50929"/>
    </source>
</evidence>
<dbReference type="GO" id="GO:0005886">
    <property type="term" value="C:plasma membrane"/>
    <property type="evidence" value="ECO:0007669"/>
    <property type="project" value="UniProtKB-SubCell"/>
</dbReference>
<dbReference type="InterPro" id="IPR027417">
    <property type="entry name" value="P-loop_NTPase"/>
</dbReference>
<accession>A0A0R2CQH7</accession>
<proteinExistence type="predicted"/>
<dbReference type="STRING" id="1423802.FC56_GL000962"/>
<evidence type="ECO:0000256" key="8">
    <source>
        <dbReference type="ARBA" id="ARBA00023136"/>
    </source>
</evidence>
<keyword evidence="2" id="KW-0813">Transport</keyword>
<sequence>MLRTLAKSIRQYKRLSLISPICVFFEAAFQTLVPYLMAIIIDRGVMVGNLHVIIRWGILLICLALLGLAAGMGASWYSSKAAAGFAKNLRHDLYFHIQTFSFSDIDKFSTSGLVTRLTTDATNLQQAYQMTIRTALRAPLMLIFSVTMAFLVSPNIAWIFVVVIPILAVGLYAIIRSSRKLLTQVFHLYDRLNQVVGENIRGIRVVKIFVRAKTEIQKFQTVAKNIFTVYSKAQRILALNQPLMQLIIGLSTVSVAWLGAKLVVSRQLQIGQLMSLFSYTISILTSLMMLSNVFSQLILAGTSGRRVTAVLDTTTQLHSPANGITTVNDGSISFEHVNFKFNDKEKQNALTDINLQIKSGSTVAVVGSTGSGKSTLVQLIPRLYDVDSGAVKVSGVNVKDYDLTALRNAAAMVLQNNVLFSGTIKDNLRWGNPNATDEELVQAAKIAQADSFIEQFPDKYNTRIDQTGNNVSGGQRQRISLARSLLKHPKILLLDDATSATDTETEHNIWQAMKANLPETTKVIITQRITSITDADQIIVMENGRVSAIGTHEQLLKDDAEYRSIYQIQIEGGEG</sequence>
<dbReference type="PROSITE" id="PS00211">
    <property type="entry name" value="ABC_TRANSPORTER_1"/>
    <property type="match status" value="1"/>
</dbReference>
<dbReference type="PANTHER" id="PTHR43394:SF1">
    <property type="entry name" value="ATP-BINDING CASSETTE SUB-FAMILY B MEMBER 10, MITOCHONDRIAL"/>
    <property type="match status" value="1"/>
</dbReference>
<evidence type="ECO:0000256" key="3">
    <source>
        <dbReference type="ARBA" id="ARBA00022475"/>
    </source>
</evidence>
<evidence type="ECO:0000313" key="12">
    <source>
        <dbReference type="EMBL" id="KRM93296.1"/>
    </source>
</evidence>
<comment type="subcellular location">
    <subcellularLocation>
        <location evidence="1">Cell membrane</location>
        <topology evidence="1">Multi-pass membrane protein</topology>
    </subcellularLocation>
</comment>
<comment type="caution">
    <text evidence="12">The sequence shown here is derived from an EMBL/GenBank/DDBJ whole genome shotgun (WGS) entry which is preliminary data.</text>
</comment>
<dbReference type="PANTHER" id="PTHR43394">
    <property type="entry name" value="ATP-DEPENDENT PERMEASE MDL1, MITOCHONDRIAL"/>
    <property type="match status" value="1"/>
</dbReference>
<dbReference type="Proteomes" id="UP000051256">
    <property type="component" value="Unassembled WGS sequence"/>
</dbReference>
<dbReference type="PROSITE" id="PS50929">
    <property type="entry name" value="ABC_TM1F"/>
    <property type="match status" value="1"/>
</dbReference>
<feature type="transmembrane region" description="Helical" evidence="9">
    <location>
        <begin position="276"/>
        <end position="299"/>
    </location>
</feature>
<evidence type="ECO:0000256" key="5">
    <source>
        <dbReference type="ARBA" id="ARBA00022741"/>
    </source>
</evidence>
<dbReference type="FunFam" id="3.40.50.300:FF:000221">
    <property type="entry name" value="Multidrug ABC transporter ATP-binding protein"/>
    <property type="match status" value="1"/>
</dbReference>
<evidence type="ECO:0000313" key="13">
    <source>
        <dbReference type="Proteomes" id="UP000051256"/>
    </source>
</evidence>
<dbReference type="GO" id="GO:0005524">
    <property type="term" value="F:ATP binding"/>
    <property type="evidence" value="ECO:0007669"/>
    <property type="project" value="UniProtKB-KW"/>
</dbReference>
<keyword evidence="8 9" id="KW-0472">Membrane</keyword>
<dbReference type="InterPro" id="IPR003439">
    <property type="entry name" value="ABC_transporter-like_ATP-bd"/>
</dbReference>
<evidence type="ECO:0000256" key="2">
    <source>
        <dbReference type="ARBA" id="ARBA00022448"/>
    </source>
</evidence>
<dbReference type="Pfam" id="PF00664">
    <property type="entry name" value="ABC_membrane"/>
    <property type="match status" value="1"/>
</dbReference>
<keyword evidence="7 9" id="KW-1133">Transmembrane helix</keyword>
<dbReference type="RefSeq" id="WP_056978779.1">
    <property type="nucleotide sequence ID" value="NZ_AYZR01000009.1"/>
</dbReference>
<dbReference type="InterPro" id="IPR017871">
    <property type="entry name" value="ABC_transporter-like_CS"/>
</dbReference>
<keyword evidence="13" id="KW-1185">Reference proteome</keyword>
<feature type="domain" description="ABC transmembrane type-1" evidence="11">
    <location>
        <begin position="17"/>
        <end position="299"/>
    </location>
</feature>
<feature type="transmembrane region" description="Helical" evidence="9">
    <location>
        <begin position="21"/>
        <end position="41"/>
    </location>
</feature>
<dbReference type="InterPro" id="IPR036640">
    <property type="entry name" value="ABC1_TM_sf"/>
</dbReference>
<feature type="transmembrane region" description="Helical" evidence="9">
    <location>
        <begin position="157"/>
        <end position="175"/>
    </location>
</feature>
<evidence type="ECO:0000256" key="7">
    <source>
        <dbReference type="ARBA" id="ARBA00022989"/>
    </source>
</evidence>
<dbReference type="SMART" id="SM00382">
    <property type="entry name" value="AAA"/>
    <property type="match status" value="1"/>
</dbReference>
<dbReference type="Gene3D" id="3.40.50.300">
    <property type="entry name" value="P-loop containing nucleotide triphosphate hydrolases"/>
    <property type="match status" value="1"/>
</dbReference>
<organism evidence="12 13">
    <name type="scientific">Lentilactobacillus senioris DSM 24302 = JCM 17472</name>
    <dbReference type="NCBI Taxonomy" id="1423802"/>
    <lineage>
        <taxon>Bacteria</taxon>
        <taxon>Bacillati</taxon>
        <taxon>Bacillota</taxon>
        <taxon>Bacilli</taxon>
        <taxon>Lactobacillales</taxon>
        <taxon>Lactobacillaceae</taxon>
        <taxon>Lentilactobacillus</taxon>
    </lineage>
</organism>
<dbReference type="CDD" id="cd18548">
    <property type="entry name" value="ABC_6TM_Tm287_like"/>
    <property type="match status" value="1"/>
</dbReference>
<evidence type="ECO:0000256" key="6">
    <source>
        <dbReference type="ARBA" id="ARBA00022840"/>
    </source>
</evidence>
<dbReference type="GO" id="GO:0016887">
    <property type="term" value="F:ATP hydrolysis activity"/>
    <property type="evidence" value="ECO:0007669"/>
    <property type="project" value="InterPro"/>
</dbReference>
<keyword evidence="3" id="KW-1003">Cell membrane</keyword>